<dbReference type="OrthoDB" id="5096160at2"/>
<evidence type="ECO:0000313" key="1">
    <source>
        <dbReference type="EMBL" id="RVX39159.1"/>
    </source>
</evidence>
<keyword evidence="2" id="KW-1185">Reference proteome</keyword>
<name>A0A438M038_9ACTN</name>
<dbReference type="Proteomes" id="UP000284824">
    <property type="component" value="Unassembled WGS sequence"/>
</dbReference>
<dbReference type="AlphaFoldDB" id="A0A438M038"/>
<reference evidence="1 2" key="1">
    <citation type="submission" date="2019-01" db="EMBL/GenBank/DDBJ databases">
        <title>Sequencing the genomes of 1000 actinobacteria strains.</title>
        <authorList>
            <person name="Klenk H.-P."/>
        </authorList>
    </citation>
    <scope>NUCLEOTIDE SEQUENCE [LARGE SCALE GENOMIC DNA]</scope>
    <source>
        <strain evidence="1 2">DSM 43925</strain>
    </source>
</reference>
<proteinExistence type="predicted"/>
<dbReference type="EMBL" id="SAUN01000001">
    <property type="protein sequence ID" value="RVX39159.1"/>
    <property type="molecule type" value="Genomic_DNA"/>
</dbReference>
<gene>
    <name evidence="1" type="ORF">EDD27_1506</name>
</gene>
<comment type="caution">
    <text evidence="1">The sequence shown here is derived from an EMBL/GenBank/DDBJ whole genome shotgun (WGS) entry which is preliminary data.</text>
</comment>
<evidence type="ECO:0008006" key="3">
    <source>
        <dbReference type="Google" id="ProtNLM"/>
    </source>
</evidence>
<dbReference type="RefSeq" id="WP_127931699.1">
    <property type="nucleotide sequence ID" value="NZ_SAUN01000001.1"/>
</dbReference>
<evidence type="ECO:0000313" key="2">
    <source>
        <dbReference type="Proteomes" id="UP000284824"/>
    </source>
</evidence>
<protein>
    <recommendedName>
        <fullName evidence="3">tRNA-guanine family transglycosylase</fullName>
    </recommendedName>
</protein>
<sequence length="416" mass="45438">MTNRQDGPTDGASSGVDARSDLEARWAALATRRSPDVPDGPAATLLNRVMVYTQASRIELVRPFLDRQRSGLVIAGVNPRKGIQLDLASRDRDVVFMIDPAVYDGKDVEGKEKYTATCDAPFRVPEGRLWSVSLGDVLDEQLEAGAATALTPSGFIATIDVLKAAVEKFKQLKHSNAMLVVPLHISLLGPRYFSQTLAVLQHLEGPVALALGRQGDPLDQNKQIIPNLRTLAATIPLMPIRTDFNALDLVAHGAFAGAIGTGGSLRHAIDPTEKPFAFSKNPSPSVLIPELACFWKGSKIAEEFGARPGATPRCFCTVCSAQNPGGQRLSRFLSRDDQEEAIVHAIAVWSTWARDILDAPTIRDRAIYWRKRCKDAVDHHTIFSRLLNRLEEFKPQSPVEAWATLPAWPTDVVANA</sequence>
<organism evidence="1 2">
    <name type="scientific">Nonomuraea polychroma</name>
    <dbReference type="NCBI Taxonomy" id="46176"/>
    <lineage>
        <taxon>Bacteria</taxon>
        <taxon>Bacillati</taxon>
        <taxon>Actinomycetota</taxon>
        <taxon>Actinomycetes</taxon>
        <taxon>Streptosporangiales</taxon>
        <taxon>Streptosporangiaceae</taxon>
        <taxon>Nonomuraea</taxon>
    </lineage>
</organism>
<accession>A0A438M038</accession>